<sequence length="306" mass="34671">MSKKLNLIAPINPLGYGCVGMNMLKALFQQDVEVAFWPMGTVTVSSEEDESYVRRGIENQKTFCAAAKTLRIWHQHDMGQSIGRGKRIGMPIFELNTFNDVEKHHLKSLDIICVCSEWARGIINKQLDMDASVVPLGVDKKIFNAGSSTIDKPRQESTVFLNVGKWEKRKGHDTLPEIFNLAFKPTDNVELWMMNDSPFVNESETDAWKRKYTETELGKNVRFLPRVERHAEVANLMKVADCGVFPSRAEGWNLEALEMMSCGKHIIISDCTAHQEFCDEENSRLVQMGALEEAHDGVWFGGQGEW</sequence>
<feature type="non-terminal residue" evidence="1">
    <location>
        <position position="306"/>
    </location>
</feature>
<evidence type="ECO:0000313" key="1">
    <source>
        <dbReference type="EMBL" id="SVD11004.1"/>
    </source>
</evidence>
<gene>
    <name evidence="1" type="ORF">METZ01_LOCUS363858</name>
</gene>
<dbReference type="SUPFAM" id="SSF53756">
    <property type="entry name" value="UDP-Glycosyltransferase/glycogen phosphorylase"/>
    <property type="match status" value="1"/>
</dbReference>
<dbReference type="AlphaFoldDB" id="A0A382SM65"/>
<organism evidence="1">
    <name type="scientific">marine metagenome</name>
    <dbReference type="NCBI Taxonomy" id="408172"/>
    <lineage>
        <taxon>unclassified sequences</taxon>
        <taxon>metagenomes</taxon>
        <taxon>ecological metagenomes</taxon>
    </lineage>
</organism>
<dbReference type="PROSITE" id="PS51257">
    <property type="entry name" value="PROKAR_LIPOPROTEIN"/>
    <property type="match status" value="1"/>
</dbReference>
<name>A0A382SM65_9ZZZZ</name>
<protein>
    <submittedName>
        <fullName evidence="1">Uncharacterized protein</fullName>
    </submittedName>
</protein>
<dbReference type="Gene3D" id="3.40.50.2000">
    <property type="entry name" value="Glycogen Phosphorylase B"/>
    <property type="match status" value="1"/>
</dbReference>
<dbReference type="PANTHER" id="PTHR46656:SF3">
    <property type="entry name" value="PUTATIVE-RELATED"/>
    <property type="match status" value="1"/>
</dbReference>
<dbReference type="PANTHER" id="PTHR46656">
    <property type="entry name" value="PUTATIVE-RELATED"/>
    <property type="match status" value="1"/>
</dbReference>
<reference evidence="1" key="1">
    <citation type="submission" date="2018-05" db="EMBL/GenBank/DDBJ databases">
        <authorList>
            <person name="Lanie J.A."/>
            <person name="Ng W.-L."/>
            <person name="Kazmierczak K.M."/>
            <person name="Andrzejewski T.M."/>
            <person name="Davidsen T.M."/>
            <person name="Wayne K.J."/>
            <person name="Tettelin H."/>
            <person name="Glass J.I."/>
            <person name="Rusch D."/>
            <person name="Podicherti R."/>
            <person name="Tsui H.-C.T."/>
            <person name="Winkler M.E."/>
        </authorList>
    </citation>
    <scope>NUCLEOTIDE SEQUENCE</scope>
</reference>
<dbReference type="Pfam" id="PF13692">
    <property type="entry name" value="Glyco_trans_1_4"/>
    <property type="match status" value="1"/>
</dbReference>
<accession>A0A382SM65</accession>
<dbReference type="EMBL" id="UINC01130131">
    <property type="protein sequence ID" value="SVD11004.1"/>
    <property type="molecule type" value="Genomic_DNA"/>
</dbReference>
<proteinExistence type="predicted"/>